<evidence type="ECO:0000313" key="2">
    <source>
        <dbReference type="Proteomes" id="UP000316225"/>
    </source>
</evidence>
<dbReference type="AlphaFoldDB" id="A0A562NKL7"/>
<comment type="caution">
    <text evidence="1">The sequence shown here is derived from an EMBL/GenBank/DDBJ whole genome shotgun (WGS) entry which is preliminary data.</text>
</comment>
<protein>
    <submittedName>
        <fullName evidence="1">Uncharacterized protein</fullName>
    </submittedName>
</protein>
<reference evidence="1 2" key="1">
    <citation type="journal article" date="2015" name="Stand. Genomic Sci.">
        <title>Genomic Encyclopedia of Bacterial and Archaeal Type Strains, Phase III: the genomes of soil and plant-associated and newly described type strains.</title>
        <authorList>
            <person name="Whitman W.B."/>
            <person name="Woyke T."/>
            <person name="Klenk H.P."/>
            <person name="Zhou Y."/>
            <person name="Lilburn T.G."/>
            <person name="Beck B.J."/>
            <person name="De Vos P."/>
            <person name="Vandamme P."/>
            <person name="Eisen J.A."/>
            <person name="Garrity G."/>
            <person name="Hugenholtz P."/>
            <person name="Kyrpides N.C."/>
        </authorList>
    </citation>
    <scope>NUCLEOTIDE SEQUENCE [LARGE SCALE GENOMIC DNA]</scope>
    <source>
        <strain evidence="1 2">CGMCC 1.5364</strain>
    </source>
</reference>
<organism evidence="1 2">
    <name type="scientific">Paracoccus sulfuroxidans</name>
    <dbReference type="NCBI Taxonomy" id="384678"/>
    <lineage>
        <taxon>Bacteria</taxon>
        <taxon>Pseudomonadati</taxon>
        <taxon>Pseudomonadota</taxon>
        <taxon>Alphaproteobacteria</taxon>
        <taxon>Rhodobacterales</taxon>
        <taxon>Paracoccaceae</taxon>
        <taxon>Paracoccus</taxon>
    </lineage>
</organism>
<keyword evidence="2" id="KW-1185">Reference proteome</keyword>
<dbReference type="OrthoDB" id="8235034at2"/>
<proteinExistence type="predicted"/>
<gene>
    <name evidence="1" type="ORF">IQ24_02620</name>
</gene>
<evidence type="ECO:0000313" key="1">
    <source>
        <dbReference type="EMBL" id="TWI32745.1"/>
    </source>
</evidence>
<dbReference type="Proteomes" id="UP000316225">
    <property type="component" value="Unassembled WGS sequence"/>
</dbReference>
<dbReference type="EMBL" id="VLKU01000008">
    <property type="protein sequence ID" value="TWI32745.1"/>
    <property type="molecule type" value="Genomic_DNA"/>
</dbReference>
<accession>A0A562NKL7</accession>
<sequence>MNHLLEHCRPFIEAALRECSGTHSFDDVAEGIASGKMQLWPAEDACAVTEIAVYPQRTMLNCFLAGGSMERLKDMAPAMEAWAEAQGCDGTELTGRHGWARALSGIGYKPAAVVMRKDFGNGRQADDEK</sequence>
<name>A0A562NKL7_9RHOB</name>
<dbReference type="RefSeq" id="WP_145398542.1">
    <property type="nucleotide sequence ID" value="NZ_VLKU01000008.1"/>
</dbReference>